<accession>A0A0C2ZWF0</accession>
<keyword evidence="1" id="KW-0732">Signal</keyword>
<proteinExistence type="predicted"/>
<evidence type="ECO:0000256" key="1">
    <source>
        <dbReference type="SAM" id="SignalP"/>
    </source>
</evidence>
<dbReference type="EMBL" id="KN822110">
    <property type="protein sequence ID" value="KIM56802.1"/>
    <property type="molecule type" value="Genomic_DNA"/>
</dbReference>
<dbReference type="HOGENOM" id="CLU_083660_2_0_1"/>
<organism evidence="2 3">
    <name type="scientific">Scleroderma citrinum Foug A</name>
    <dbReference type="NCBI Taxonomy" id="1036808"/>
    <lineage>
        <taxon>Eukaryota</taxon>
        <taxon>Fungi</taxon>
        <taxon>Dikarya</taxon>
        <taxon>Basidiomycota</taxon>
        <taxon>Agaricomycotina</taxon>
        <taxon>Agaricomycetes</taxon>
        <taxon>Agaricomycetidae</taxon>
        <taxon>Boletales</taxon>
        <taxon>Sclerodermatineae</taxon>
        <taxon>Sclerodermataceae</taxon>
        <taxon>Scleroderma</taxon>
    </lineage>
</organism>
<evidence type="ECO:0000313" key="3">
    <source>
        <dbReference type="Proteomes" id="UP000053989"/>
    </source>
</evidence>
<feature type="chain" id="PRO_5002160444" evidence="1">
    <location>
        <begin position="23"/>
        <end position="138"/>
    </location>
</feature>
<dbReference type="Proteomes" id="UP000053989">
    <property type="component" value="Unassembled WGS sequence"/>
</dbReference>
<dbReference type="InParanoid" id="A0A0C2ZWF0"/>
<dbReference type="STRING" id="1036808.A0A0C2ZWF0"/>
<sequence length="138" mass="15003">MFNSLLSFFLAFVLAISYFARAAPVQPVENIVFRPMITYPTAGITWAACSTQKATWETDNLPDELKNATGLLLLGHQTADSENLDIYNPLASQFPLNAGFVEFMVPCNATAMSDYIVVLFGDSGNASPQFTITPVPST</sequence>
<reference evidence="3" key="2">
    <citation type="submission" date="2015-01" db="EMBL/GenBank/DDBJ databases">
        <title>Evolutionary Origins and Diversification of the Mycorrhizal Mutualists.</title>
        <authorList>
            <consortium name="DOE Joint Genome Institute"/>
            <consortium name="Mycorrhizal Genomics Consortium"/>
            <person name="Kohler A."/>
            <person name="Kuo A."/>
            <person name="Nagy L.G."/>
            <person name="Floudas D."/>
            <person name="Copeland A."/>
            <person name="Barry K.W."/>
            <person name="Cichocki N."/>
            <person name="Veneault-Fourrey C."/>
            <person name="LaButti K."/>
            <person name="Lindquist E.A."/>
            <person name="Lipzen A."/>
            <person name="Lundell T."/>
            <person name="Morin E."/>
            <person name="Murat C."/>
            <person name="Riley R."/>
            <person name="Ohm R."/>
            <person name="Sun H."/>
            <person name="Tunlid A."/>
            <person name="Henrissat B."/>
            <person name="Grigoriev I.V."/>
            <person name="Hibbett D.S."/>
            <person name="Martin F."/>
        </authorList>
    </citation>
    <scope>NUCLEOTIDE SEQUENCE [LARGE SCALE GENOMIC DNA]</scope>
    <source>
        <strain evidence="3">Foug A</strain>
    </source>
</reference>
<protein>
    <submittedName>
        <fullName evidence="2">Uncharacterized protein</fullName>
    </submittedName>
</protein>
<dbReference type="AlphaFoldDB" id="A0A0C2ZWF0"/>
<keyword evidence="3" id="KW-1185">Reference proteome</keyword>
<name>A0A0C2ZWF0_9AGAM</name>
<dbReference type="OrthoDB" id="2339190at2759"/>
<reference evidence="2 3" key="1">
    <citation type="submission" date="2014-04" db="EMBL/GenBank/DDBJ databases">
        <authorList>
            <consortium name="DOE Joint Genome Institute"/>
            <person name="Kuo A."/>
            <person name="Kohler A."/>
            <person name="Nagy L.G."/>
            <person name="Floudas D."/>
            <person name="Copeland A."/>
            <person name="Barry K.W."/>
            <person name="Cichocki N."/>
            <person name="Veneault-Fourrey C."/>
            <person name="LaButti K."/>
            <person name="Lindquist E.A."/>
            <person name="Lipzen A."/>
            <person name="Lundell T."/>
            <person name="Morin E."/>
            <person name="Murat C."/>
            <person name="Sun H."/>
            <person name="Tunlid A."/>
            <person name="Henrissat B."/>
            <person name="Grigoriev I.V."/>
            <person name="Hibbett D.S."/>
            <person name="Martin F."/>
            <person name="Nordberg H.P."/>
            <person name="Cantor M.N."/>
            <person name="Hua S.X."/>
        </authorList>
    </citation>
    <scope>NUCLEOTIDE SEQUENCE [LARGE SCALE GENOMIC DNA]</scope>
    <source>
        <strain evidence="2 3">Foug A</strain>
    </source>
</reference>
<gene>
    <name evidence="2" type="ORF">SCLCIDRAFT_1220079</name>
</gene>
<feature type="signal peptide" evidence="1">
    <location>
        <begin position="1"/>
        <end position="22"/>
    </location>
</feature>
<evidence type="ECO:0000313" key="2">
    <source>
        <dbReference type="EMBL" id="KIM56802.1"/>
    </source>
</evidence>